<organism evidence="2 3">
    <name type="scientific">Polytolypa hystricis (strain UAMH7299)</name>
    <dbReference type="NCBI Taxonomy" id="1447883"/>
    <lineage>
        <taxon>Eukaryota</taxon>
        <taxon>Fungi</taxon>
        <taxon>Dikarya</taxon>
        <taxon>Ascomycota</taxon>
        <taxon>Pezizomycotina</taxon>
        <taxon>Eurotiomycetes</taxon>
        <taxon>Eurotiomycetidae</taxon>
        <taxon>Onygenales</taxon>
        <taxon>Onygenales incertae sedis</taxon>
        <taxon>Polytolypa</taxon>
    </lineage>
</organism>
<evidence type="ECO:0000256" key="1">
    <source>
        <dbReference type="SAM" id="MobiDB-lite"/>
    </source>
</evidence>
<dbReference type="Proteomes" id="UP000224634">
    <property type="component" value="Unassembled WGS sequence"/>
</dbReference>
<name>A0A2B7XXF6_POLH7</name>
<accession>A0A2B7XXF6</accession>
<gene>
    <name evidence="2" type="ORF">AJ80_06413</name>
</gene>
<feature type="compositionally biased region" description="Polar residues" evidence="1">
    <location>
        <begin position="11"/>
        <end position="21"/>
    </location>
</feature>
<feature type="region of interest" description="Disordered" evidence="1">
    <location>
        <begin position="1"/>
        <end position="24"/>
    </location>
</feature>
<keyword evidence="3" id="KW-1185">Reference proteome</keyword>
<protein>
    <submittedName>
        <fullName evidence="2">Uncharacterized protein</fullName>
    </submittedName>
</protein>
<reference evidence="2 3" key="1">
    <citation type="submission" date="2017-10" db="EMBL/GenBank/DDBJ databases">
        <title>Comparative genomics in systemic dimorphic fungi from Ajellomycetaceae.</title>
        <authorList>
            <person name="Munoz J.F."/>
            <person name="Mcewen J.G."/>
            <person name="Clay O.K."/>
            <person name="Cuomo C.A."/>
        </authorList>
    </citation>
    <scope>NUCLEOTIDE SEQUENCE [LARGE SCALE GENOMIC DNA]</scope>
    <source>
        <strain evidence="2 3">UAMH7299</strain>
    </source>
</reference>
<dbReference type="EMBL" id="PDNA01000107">
    <property type="protein sequence ID" value="PGH13167.1"/>
    <property type="molecule type" value="Genomic_DNA"/>
</dbReference>
<proteinExistence type="predicted"/>
<sequence>MAPRELHPHTRGTSRPETMQPTHPGYTANSRIILHFQADEALGRSLVENVPQGLQSQDTIYLPGSIADMASQAIEQMLVEVRFHFGYVYLWSNAYTSNCTRGQRRTSAEIPLITMTGTWDHIPNSLTEIRVNILIPQGKQDCLIDSWIQYVLFPLHSTTCSSRLLSIKGGSAVERSHQFRLQDLITAGKARPGQIVTAEIDIEDAPGAYRSFSKHDVINVAIRFDKERDWQGGCQRKDRHDSDM</sequence>
<evidence type="ECO:0000313" key="3">
    <source>
        <dbReference type="Proteomes" id="UP000224634"/>
    </source>
</evidence>
<comment type="caution">
    <text evidence="2">The sequence shown here is derived from an EMBL/GenBank/DDBJ whole genome shotgun (WGS) entry which is preliminary data.</text>
</comment>
<evidence type="ECO:0000313" key="2">
    <source>
        <dbReference type="EMBL" id="PGH13167.1"/>
    </source>
</evidence>
<dbReference type="AlphaFoldDB" id="A0A2B7XXF6"/>